<feature type="region of interest" description="Disordered" evidence="1">
    <location>
        <begin position="91"/>
        <end position="153"/>
    </location>
</feature>
<gene>
    <name evidence="2" type="ORF">Ahy_A03g013133</name>
</gene>
<comment type="caution">
    <text evidence="2">The sequence shown here is derived from an EMBL/GenBank/DDBJ whole genome shotgun (WGS) entry which is preliminary data.</text>
</comment>
<evidence type="ECO:0000256" key="1">
    <source>
        <dbReference type="SAM" id="MobiDB-lite"/>
    </source>
</evidence>
<evidence type="ECO:0000313" key="3">
    <source>
        <dbReference type="Proteomes" id="UP000289738"/>
    </source>
</evidence>
<dbReference type="AlphaFoldDB" id="A0A445DUY8"/>
<proteinExistence type="predicted"/>
<dbReference type="EMBL" id="SDMP01000003">
    <property type="protein sequence ID" value="RYR66937.1"/>
    <property type="molecule type" value="Genomic_DNA"/>
</dbReference>
<feature type="compositionally biased region" description="Polar residues" evidence="1">
    <location>
        <begin position="126"/>
        <end position="145"/>
    </location>
</feature>
<protein>
    <submittedName>
        <fullName evidence="2">Uncharacterized protein</fullName>
    </submittedName>
</protein>
<evidence type="ECO:0000313" key="2">
    <source>
        <dbReference type="EMBL" id="RYR66937.1"/>
    </source>
</evidence>
<name>A0A445DUY8_ARAHY</name>
<reference evidence="2 3" key="1">
    <citation type="submission" date="2019-01" db="EMBL/GenBank/DDBJ databases">
        <title>Sequencing of cultivated peanut Arachis hypogaea provides insights into genome evolution and oil improvement.</title>
        <authorList>
            <person name="Chen X."/>
        </authorList>
    </citation>
    <scope>NUCLEOTIDE SEQUENCE [LARGE SCALE GENOMIC DNA]</scope>
    <source>
        <strain evidence="3">cv. Fuhuasheng</strain>
        <tissue evidence="2">Leaves</tissue>
    </source>
</reference>
<organism evidence="2 3">
    <name type="scientific">Arachis hypogaea</name>
    <name type="common">Peanut</name>
    <dbReference type="NCBI Taxonomy" id="3818"/>
    <lineage>
        <taxon>Eukaryota</taxon>
        <taxon>Viridiplantae</taxon>
        <taxon>Streptophyta</taxon>
        <taxon>Embryophyta</taxon>
        <taxon>Tracheophyta</taxon>
        <taxon>Spermatophyta</taxon>
        <taxon>Magnoliopsida</taxon>
        <taxon>eudicotyledons</taxon>
        <taxon>Gunneridae</taxon>
        <taxon>Pentapetalae</taxon>
        <taxon>rosids</taxon>
        <taxon>fabids</taxon>
        <taxon>Fabales</taxon>
        <taxon>Fabaceae</taxon>
        <taxon>Papilionoideae</taxon>
        <taxon>50 kb inversion clade</taxon>
        <taxon>dalbergioids sensu lato</taxon>
        <taxon>Dalbergieae</taxon>
        <taxon>Pterocarpus clade</taxon>
        <taxon>Arachis</taxon>
    </lineage>
</organism>
<sequence>MAARSRQAALDEIQETYRKQYKRIADYYSELLWANPGSIVKLKVQSSPDFKINVQHSSLNNFCIFQRICAKDRSHTHLSRRVQIERCSNYGESGHNRGGCSKPPLPAPPPKYFAIKKTNRGRKRSSLQPTIQSATRGRKSSSSPPKVQDEANQKLNTTTISAQEEGYIQLKPTSYQECLPQSQHCTISFSKKVEADDKTASKSLGKTLKF</sequence>
<dbReference type="Proteomes" id="UP000289738">
    <property type="component" value="Chromosome A03"/>
</dbReference>
<keyword evidence="3" id="KW-1185">Reference proteome</keyword>
<accession>A0A445DUY8</accession>